<evidence type="ECO:0000313" key="3">
    <source>
        <dbReference type="Proteomes" id="UP000729402"/>
    </source>
</evidence>
<name>A0A8J5V4T0_ZIZPA</name>
<feature type="compositionally biased region" description="Gly residues" evidence="1">
    <location>
        <begin position="81"/>
        <end position="95"/>
    </location>
</feature>
<feature type="region of interest" description="Disordered" evidence="1">
    <location>
        <begin position="67"/>
        <end position="95"/>
    </location>
</feature>
<reference evidence="2" key="1">
    <citation type="journal article" date="2021" name="bioRxiv">
        <title>Whole Genome Assembly and Annotation of Northern Wild Rice, Zizania palustris L., Supports a Whole Genome Duplication in the Zizania Genus.</title>
        <authorList>
            <person name="Haas M."/>
            <person name="Kono T."/>
            <person name="Macchietto M."/>
            <person name="Millas R."/>
            <person name="McGilp L."/>
            <person name="Shao M."/>
            <person name="Duquette J."/>
            <person name="Hirsch C.N."/>
            <person name="Kimball J."/>
        </authorList>
    </citation>
    <scope>NUCLEOTIDE SEQUENCE</scope>
    <source>
        <tissue evidence="2">Fresh leaf tissue</tissue>
    </source>
</reference>
<dbReference type="EMBL" id="JAAALK010000287">
    <property type="protein sequence ID" value="KAG8059432.1"/>
    <property type="molecule type" value="Genomic_DNA"/>
</dbReference>
<evidence type="ECO:0000256" key="1">
    <source>
        <dbReference type="SAM" id="MobiDB-lite"/>
    </source>
</evidence>
<dbReference type="Proteomes" id="UP000729402">
    <property type="component" value="Unassembled WGS sequence"/>
</dbReference>
<dbReference type="AlphaFoldDB" id="A0A8J5V4T0"/>
<evidence type="ECO:0000313" key="2">
    <source>
        <dbReference type="EMBL" id="KAG8059432.1"/>
    </source>
</evidence>
<keyword evidence="3" id="KW-1185">Reference proteome</keyword>
<comment type="caution">
    <text evidence="2">The sequence shown here is derived from an EMBL/GenBank/DDBJ whole genome shotgun (WGS) entry which is preliminary data.</text>
</comment>
<proteinExistence type="predicted"/>
<accession>A0A8J5V4T0</accession>
<reference evidence="2" key="2">
    <citation type="submission" date="2021-02" db="EMBL/GenBank/DDBJ databases">
        <authorList>
            <person name="Kimball J.A."/>
            <person name="Haas M.W."/>
            <person name="Macchietto M."/>
            <person name="Kono T."/>
            <person name="Duquette J."/>
            <person name="Shao M."/>
        </authorList>
    </citation>
    <scope>NUCLEOTIDE SEQUENCE</scope>
    <source>
        <tissue evidence="2">Fresh leaf tissue</tissue>
    </source>
</reference>
<gene>
    <name evidence="2" type="ORF">GUJ93_ZPchr0002g24090</name>
</gene>
<dbReference type="OrthoDB" id="529273at2759"/>
<sequence>MVDYNHFLRGALELRRDHPLVLGEEIGMRPRMLIISRASTCKLLNLEEVAAAAAKLGFNLTVAEASTDVPAKRGRQRRGELSGGGGVGSGGDDGI</sequence>
<organism evidence="2 3">
    <name type="scientific">Zizania palustris</name>
    <name type="common">Northern wild rice</name>
    <dbReference type="NCBI Taxonomy" id="103762"/>
    <lineage>
        <taxon>Eukaryota</taxon>
        <taxon>Viridiplantae</taxon>
        <taxon>Streptophyta</taxon>
        <taxon>Embryophyta</taxon>
        <taxon>Tracheophyta</taxon>
        <taxon>Spermatophyta</taxon>
        <taxon>Magnoliopsida</taxon>
        <taxon>Liliopsida</taxon>
        <taxon>Poales</taxon>
        <taxon>Poaceae</taxon>
        <taxon>BOP clade</taxon>
        <taxon>Oryzoideae</taxon>
        <taxon>Oryzeae</taxon>
        <taxon>Zizaniinae</taxon>
        <taxon>Zizania</taxon>
    </lineage>
</organism>
<protein>
    <submittedName>
        <fullName evidence="2">Uncharacterized protein</fullName>
    </submittedName>
</protein>